<dbReference type="InterPro" id="IPR003660">
    <property type="entry name" value="HAMP_dom"/>
</dbReference>
<dbReference type="InterPro" id="IPR050469">
    <property type="entry name" value="Diguanylate_Cyclase"/>
</dbReference>
<protein>
    <recommendedName>
        <fullName evidence="2">diguanylate cyclase</fullName>
        <ecNumber evidence="2">2.7.7.65</ecNumber>
    </recommendedName>
</protein>
<feature type="coiled-coil region" evidence="8">
    <location>
        <begin position="369"/>
        <end position="396"/>
    </location>
</feature>
<dbReference type="Gene3D" id="3.30.70.270">
    <property type="match status" value="1"/>
</dbReference>
<dbReference type="Gene3D" id="3.30.450.20">
    <property type="entry name" value="PAS domain"/>
    <property type="match status" value="1"/>
</dbReference>
<name>A0A7W9ZHA5_NOVIT</name>
<evidence type="ECO:0000259" key="10">
    <source>
        <dbReference type="PROSITE" id="PS50887"/>
    </source>
</evidence>
<dbReference type="RefSeq" id="WP_184263435.1">
    <property type="nucleotide sequence ID" value="NZ_JACIIX010000006.1"/>
</dbReference>
<keyword evidence="5" id="KW-1133">Transmembrane helix</keyword>
<keyword evidence="6" id="KW-0472">Membrane</keyword>
<keyword evidence="12" id="KW-1185">Reference proteome</keyword>
<dbReference type="GO" id="GO:1902201">
    <property type="term" value="P:negative regulation of bacterial-type flagellum-dependent cell motility"/>
    <property type="evidence" value="ECO:0007669"/>
    <property type="project" value="TreeGrafter"/>
</dbReference>
<evidence type="ECO:0000256" key="5">
    <source>
        <dbReference type="ARBA" id="ARBA00022989"/>
    </source>
</evidence>
<evidence type="ECO:0000259" key="9">
    <source>
        <dbReference type="PROSITE" id="PS50885"/>
    </source>
</evidence>
<dbReference type="Gene3D" id="6.10.340.10">
    <property type="match status" value="1"/>
</dbReference>
<dbReference type="PROSITE" id="PS50887">
    <property type="entry name" value="GGDEF"/>
    <property type="match status" value="1"/>
</dbReference>
<dbReference type="AlphaFoldDB" id="A0A7W9ZHA5"/>
<evidence type="ECO:0000313" key="12">
    <source>
        <dbReference type="Proteomes" id="UP000544872"/>
    </source>
</evidence>
<keyword evidence="3" id="KW-1003">Cell membrane</keyword>
<evidence type="ECO:0000256" key="8">
    <source>
        <dbReference type="SAM" id="Coils"/>
    </source>
</evidence>
<dbReference type="InterPro" id="IPR043128">
    <property type="entry name" value="Rev_trsase/Diguanyl_cyclase"/>
</dbReference>
<keyword evidence="8" id="KW-0175">Coiled coil</keyword>
<accession>A0A7W9ZHA5</accession>
<evidence type="ECO:0000256" key="1">
    <source>
        <dbReference type="ARBA" id="ARBA00004651"/>
    </source>
</evidence>
<dbReference type="Pfam" id="PF00990">
    <property type="entry name" value="GGDEF"/>
    <property type="match status" value="1"/>
</dbReference>
<dbReference type="SMART" id="SM00267">
    <property type="entry name" value="GGDEF"/>
    <property type="match status" value="1"/>
</dbReference>
<comment type="caution">
    <text evidence="11">The sequence shown here is derived from an EMBL/GenBank/DDBJ whole genome shotgun (WGS) entry which is preliminary data.</text>
</comment>
<evidence type="ECO:0000313" key="11">
    <source>
        <dbReference type="EMBL" id="MBB6210612.1"/>
    </source>
</evidence>
<evidence type="ECO:0000256" key="3">
    <source>
        <dbReference type="ARBA" id="ARBA00022475"/>
    </source>
</evidence>
<dbReference type="EMBL" id="JACIIX010000006">
    <property type="protein sequence ID" value="MBB6210612.1"/>
    <property type="molecule type" value="Genomic_DNA"/>
</dbReference>
<evidence type="ECO:0000256" key="4">
    <source>
        <dbReference type="ARBA" id="ARBA00022692"/>
    </source>
</evidence>
<keyword evidence="4" id="KW-0812">Transmembrane</keyword>
<dbReference type="InterPro" id="IPR033479">
    <property type="entry name" value="dCache_1"/>
</dbReference>
<dbReference type="GO" id="GO:0043709">
    <property type="term" value="P:cell adhesion involved in single-species biofilm formation"/>
    <property type="evidence" value="ECO:0007669"/>
    <property type="project" value="TreeGrafter"/>
</dbReference>
<dbReference type="EC" id="2.7.7.65" evidence="2"/>
<dbReference type="GO" id="GO:0005886">
    <property type="term" value="C:plasma membrane"/>
    <property type="evidence" value="ECO:0007669"/>
    <property type="project" value="UniProtKB-SubCell"/>
</dbReference>
<dbReference type="Pfam" id="PF00672">
    <property type="entry name" value="HAMP"/>
    <property type="match status" value="1"/>
</dbReference>
<evidence type="ECO:0000256" key="6">
    <source>
        <dbReference type="ARBA" id="ARBA00023136"/>
    </source>
</evidence>
<feature type="domain" description="HAMP" evidence="9">
    <location>
        <begin position="309"/>
        <end position="363"/>
    </location>
</feature>
<evidence type="ECO:0000256" key="7">
    <source>
        <dbReference type="ARBA" id="ARBA00034247"/>
    </source>
</evidence>
<dbReference type="InterPro" id="IPR029787">
    <property type="entry name" value="Nucleotide_cyclase"/>
</dbReference>
<dbReference type="GO" id="GO:0052621">
    <property type="term" value="F:diguanylate cyclase activity"/>
    <property type="evidence" value="ECO:0007669"/>
    <property type="project" value="UniProtKB-EC"/>
</dbReference>
<dbReference type="PROSITE" id="PS50885">
    <property type="entry name" value="HAMP"/>
    <property type="match status" value="1"/>
</dbReference>
<reference evidence="11 12" key="1">
    <citation type="submission" date="2020-08" db="EMBL/GenBank/DDBJ databases">
        <title>Genomic Encyclopedia of Type Strains, Phase IV (KMG-IV): sequencing the most valuable type-strain genomes for metagenomic binning, comparative biology and taxonomic classification.</title>
        <authorList>
            <person name="Goeker M."/>
        </authorList>
    </citation>
    <scope>NUCLEOTIDE SEQUENCE [LARGE SCALE GENOMIC DNA]</scope>
    <source>
        <strain evidence="11 12">DSM 11590</strain>
    </source>
</reference>
<dbReference type="CDD" id="cd06225">
    <property type="entry name" value="HAMP"/>
    <property type="match status" value="1"/>
</dbReference>
<sequence length="553" mass="59624">MRLDSLRIRLTLWFGGLTLTGVLAAGAYVGSIATDELKTIAGHRLEAAAGSAAALLSENLRERQQEIQLLAQGPLFTDGDLSGGDVRRILDMRKAAHGAYAWIGVTDQTGRILQATDGILTGQNAEQRPWFQSGRTGNFFGDIHEAVMLAKLLPQPTSGQPLRFIDIATPVRTRDGALRGVLSAHAPWEWVTDTVASAVRGPLSGTRAEVILATQNGTILYPYSLVGTEQAPAVPEQGYREMVWPDGASYLTAAVQVDTGPASSVVWHVIVRQPRADAVAPVQALIQKLLGLGALGVALSALIVYRLALRLSRPIEHLAATARSIEEQDRIPETFPALQGPAEIRQLNTAFRSMAESLLKREHDLASLNASLETLVAERTAELEKANQELQRLATHDALTGVLNRRRFDSIGAEQFALFQRSGITFTILLVDADHFKTVNDTYGHQAGDRVLQTLAGLLLANIRTCDSLARYGGEEFVLLLPETPARPDGTSLAERLCALVAETPFPDIGRMTISIGLSQALLTDTSIADTIGRADTALYDAKRAGRNRAMAG</sequence>
<proteinExistence type="predicted"/>
<dbReference type="InterPro" id="IPR000160">
    <property type="entry name" value="GGDEF_dom"/>
</dbReference>
<gene>
    <name evidence="11" type="ORF">FHS48_002028</name>
</gene>
<dbReference type="PANTHER" id="PTHR45138">
    <property type="entry name" value="REGULATORY COMPONENTS OF SENSORY TRANSDUCTION SYSTEM"/>
    <property type="match status" value="1"/>
</dbReference>
<dbReference type="GO" id="GO:0007165">
    <property type="term" value="P:signal transduction"/>
    <property type="evidence" value="ECO:0007669"/>
    <property type="project" value="InterPro"/>
</dbReference>
<organism evidence="11 12">
    <name type="scientific">Novispirillum itersonii</name>
    <name type="common">Aquaspirillum itersonii</name>
    <dbReference type="NCBI Taxonomy" id="189"/>
    <lineage>
        <taxon>Bacteria</taxon>
        <taxon>Pseudomonadati</taxon>
        <taxon>Pseudomonadota</taxon>
        <taxon>Alphaproteobacteria</taxon>
        <taxon>Rhodospirillales</taxon>
        <taxon>Novispirillaceae</taxon>
        <taxon>Novispirillum</taxon>
    </lineage>
</organism>
<dbReference type="FunFam" id="3.30.70.270:FF:000001">
    <property type="entry name" value="Diguanylate cyclase domain protein"/>
    <property type="match status" value="1"/>
</dbReference>
<dbReference type="SUPFAM" id="SSF55073">
    <property type="entry name" value="Nucleotide cyclase"/>
    <property type="match status" value="1"/>
</dbReference>
<evidence type="ECO:0000256" key="2">
    <source>
        <dbReference type="ARBA" id="ARBA00012528"/>
    </source>
</evidence>
<dbReference type="CDD" id="cd01949">
    <property type="entry name" value="GGDEF"/>
    <property type="match status" value="1"/>
</dbReference>
<comment type="catalytic activity">
    <reaction evidence="7">
        <text>2 GTP = 3',3'-c-di-GMP + 2 diphosphate</text>
        <dbReference type="Rhea" id="RHEA:24898"/>
        <dbReference type="ChEBI" id="CHEBI:33019"/>
        <dbReference type="ChEBI" id="CHEBI:37565"/>
        <dbReference type="ChEBI" id="CHEBI:58805"/>
        <dbReference type="EC" id="2.7.7.65"/>
    </reaction>
</comment>
<dbReference type="NCBIfam" id="TIGR00254">
    <property type="entry name" value="GGDEF"/>
    <property type="match status" value="1"/>
</dbReference>
<dbReference type="SMART" id="SM00304">
    <property type="entry name" value="HAMP"/>
    <property type="match status" value="1"/>
</dbReference>
<comment type="subcellular location">
    <subcellularLocation>
        <location evidence="1">Cell membrane</location>
        <topology evidence="1">Multi-pass membrane protein</topology>
    </subcellularLocation>
</comment>
<dbReference type="PANTHER" id="PTHR45138:SF9">
    <property type="entry name" value="DIGUANYLATE CYCLASE DGCM-RELATED"/>
    <property type="match status" value="1"/>
</dbReference>
<dbReference type="Proteomes" id="UP000544872">
    <property type="component" value="Unassembled WGS sequence"/>
</dbReference>
<feature type="domain" description="GGDEF" evidence="10">
    <location>
        <begin position="424"/>
        <end position="553"/>
    </location>
</feature>
<dbReference type="Pfam" id="PF02743">
    <property type="entry name" value="dCache_1"/>
    <property type="match status" value="1"/>
</dbReference>